<dbReference type="Proteomes" id="UP000054565">
    <property type="component" value="Unassembled WGS sequence"/>
</dbReference>
<evidence type="ECO:0000313" key="3">
    <source>
        <dbReference type="Proteomes" id="UP000054565"/>
    </source>
</evidence>
<dbReference type="AlphaFoldDB" id="A0A0J6XZM1"/>
<protein>
    <submittedName>
        <fullName evidence="2">Uncharacterized protein</fullName>
    </submittedName>
</protein>
<accession>A0A0J6XZM1</accession>
<gene>
    <name evidence="2" type="ORF">CIRG_01914</name>
</gene>
<evidence type="ECO:0000256" key="1">
    <source>
        <dbReference type="SAM" id="MobiDB-lite"/>
    </source>
</evidence>
<reference evidence="3" key="1">
    <citation type="journal article" date="2010" name="Genome Res.">
        <title>Population genomic sequencing of Coccidioides fungi reveals recent hybridization and transposon control.</title>
        <authorList>
            <person name="Neafsey D.E."/>
            <person name="Barker B.M."/>
            <person name="Sharpton T.J."/>
            <person name="Stajich J.E."/>
            <person name="Park D.J."/>
            <person name="Whiston E."/>
            <person name="Hung C.-Y."/>
            <person name="McMahan C."/>
            <person name="White J."/>
            <person name="Sykes S."/>
            <person name="Heiman D."/>
            <person name="Young S."/>
            <person name="Zeng Q."/>
            <person name="Abouelleil A."/>
            <person name="Aftuck L."/>
            <person name="Bessette D."/>
            <person name="Brown A."/>
            <person name="FitzGerald M."/>
            <person name="Lui A."/>
            <person name="Macdonald J.P."/>
            <person name="Priest M."/>
            <person name="Orbach M.J."/>
            <person name="Galgiani J.N."/>
            <person name="Kirkland T.N."/>
            <person name="Cole G.T."/>
            <person name="Birren B.W."/>
            <person name="Henn M.R."/>
            <person name="Taylor J.W."/>
            <person name="Rounsley S.D."/>
        </authorList>
    </citation>
    <scope>NUCLEOTIDE SEQUENCE [LARGE SCALE GENOMIC DNA]</scope>
    <source>
        <strain evidence="3">RMSCC 2394</strain>
    </source>
</reference>
<organism evidence="2 3">
    <name type="scientific">Coccidioides immitis RMSCC 2394</name>
    <dbReference type="NCBI Taxonomy" id="404692"/>
    <lineage>
        <taxon>Eukaryota</taxon>
        <taxon>Fungi</taxon>
        <taxon>Dikarya</taxon>
        <taxon>Ascomycota</taxon>
        <taxon>Pezizomycotina</taxon>
        <taxon>Eurotiomycetes</taxon>
        <taxon>Eurotiomycetidae</taxon>
        <taxon>Onygenales</taxon>
        <taxon>Onygenaceae</taxon>
        <taxon>Coccidioides</taxon>
    </lineage>
</organism>
<sequence>MISGDKAFIRTSSHTVVRYPPQQATPNFLRAPNNPPLTPNKRSRRLPPHHDHLLRRSPQKIATSERTPAPRVYPGYFNPSHTFPGQHSTGRLGLTVNNRGSLKRIAGRHQFPFHRFCNDELTVVARPRGLFNCWRQVGIPGPIGDITISPTISMQRMPIEALDVFQTTAMVLSAFRGDKVGCGHTAQLYEDFVRAILDCVQDVISRDPFEVAVMSRICNILHVHTQHPRIRPFLELSRRASNQRRVRLTWFPPGRLMSWRIWVAREKTQDADHKVQSMPARDEGTLQIVARGSSQPYSHCQSRG</sequence>
<evidence type="ECO:0000313" key="2">
    <source>
        <dbReference type="EMBL" id="KMP01776.1"/>
    </source>
</evidence>
<dbReference type="EMBL" id="DS028093">
    <property type="protein sequence ID" value="KMP01776.1"/>
    <property type="molecule type" value="Genomic_DNA"/>
</dbReference>
<feature type="compositionally biased region" description="Basic residues" evidence="1">
    <location>
        <begin position="41"/>
        <end position="58"/>
    </location>
</feature>
<proteinExistence type="predicted"/>
<name>A0A0J6XZM1_COCIT</name>
<feature type="region of interest" description="Disordered" evidence="1">
    <location>
        <begin position="21"/>
        <end position="71"/>
    </location>
</feature>